<dbReference type="Pfam" id="PF14398">
    <property type="entry name" value="ATPgrasp_YheCD"/>
    <property type="match status" value="1"/>
</dbReference>
<gene>
    <name evidence="1" type="ORF">NZD86_19060</name>
</gene>
<evidence type="ECO:0000313" key="2">
    <source>
        <dbReference type="Proteomes" id="UP001164803"/>
    </source>
</evidence>
<dbReference type="SUPFAM" id="SSF56059">
    <property type="entry name" value="Glutathione synthetase ATP-binding domain-like"/>
    <property type="match status" value="1"/>
</dbReference>
<protein>
    <submittedName>
        <fullName evidence="1">YheC/YheD family protein</fullName>
    </submittedName>
</protein>
<name>A0ABY6Z0R1_9BACL</name>
<sequence length="346" mass="39963">MTLVGHLHYRADPRNVKTEYAYAAVAKAEGIDFVYFTPRRVNLQDKTILGFVYEKGDWVEKTVRFPDVIYNEADRTEKFGPVVTELRRKIPFTSHPIGDKLSVYERLYKARSFRQYLIPTKALDNVKDELTEFILKYKRIVVKPLWGAKGMGVISIEEIEDNRCRIIEDYQTIDCTFHEAVRFVRERHEQEPMLVQKYIVSVTKYGLPYDFRLHVQKNGMGRWVITSVYYRLASFGNIKSNLSSGASTGQLDSFLTQEFGDRAYNMRCYLEQLGLQLAAHLDDVYGESFDELGIDVGVDATGKAWMYEVNWKPGCPPSLYLELDVAKNAILYAAFLAEQHAKRKRG</sequence>
<keyword evidence="2" id="KW-1185">Reference proteome</keyword>
<proteinExistence type="predicted"/>
<dbReference type="RefSeq" id="WP_268043632.1">
    <property type="nucleotide sequence ID" value="NZ_CP104064.1"/>
</dbReference>
<evidence type="ECO:0000313" key="1">
    <source>
        <dbReference type="EMBL" id="WAH36307.1"/>
    </source>
</evidence>
<accession>A0ABY6Z0R1</accession>
<dbReference type="InterPro" id="IPR026838">
    <property type="entry name" value="YheC/D"/>
</dbReference>
<dbReference type="Proteomes" id="UP001164803">
    <property type="component" value="Chromosome"/>
</dbReference>
<organism evidence="1 2">
    <name type="scientific">Alicyclobacillus dauci</name>
    <dbReference type="NCBI Taxonomy" id="1475485"/>
    <lineage>
        <taxon>Bacteria</taxon>
        <taxon>Bacillati</taxon>
        <taxon>Bacillota</taxon>
        <taxon>Bacilli</taxon>
        <taxon>Bacillales</taxon>
        <taxon>Alicyclobacillaceae</taxon>
        <taxon>Alicyclobacillus</taxon>
    </lineage>
</organism>
<reference evidence="1" key="1">
    <citation type="submission" date="2022-08" db="EMBL/GenBank/DDBJ databases">
        <title>Alicyclobacillus dauci DSM2870, complete genome.</title>
        <authorList>
            <person name="Wang Q."/>
            <person name="Cai R."/>
            <person name="Wang Z."/>
        </authorList>
    </citation>
    <scope>NUCLEOTIDE SEQUENCE</scope>
    <source>
        <strain evidence="1">DSM 28700</strain>
    </source>
</reference>
<dbReference type="InterPro" id="IPR013815">
    <property type="entry name" value="ATP_grasp_subdomain_1"/>
</dbReference>
<dbReference type="Gene3D" id="3.30.470.20">
    <property type="entry name" value="ATP-grasp fold, B domain"/>
    <property type="match status" value="1"/>
</dbReference>
<dbReference type="EMBL" id="CP104064">
    <property type="protein sequence ID" value="WAH36307.1"/>
    <property type="molecule type" value="Genomic_DNA"/>
</dbReference>
<dbReference type="Gene3D" id="3.30.1490.20">
    <property type="entry name" value="ATP-grasp fold, A domain"/>
    <property type="match status" value="1"/>
</dbReference>